<feature type="binding site" evidence="8">
    <location>
        <position position="268"/>
    </location>
    <ligand>
        <name>Zn(2+)</name>
        <dbReference type="ChEBI" id="CHEBI:29105"/>
        <label>2</label>
        <note>catalytic</note>
    </ligand>
</feature>
<comment type="similarity">
    <text evidence="8">Belongs to the RNase Z family.</text>
</comment>
<evidence type="ECO:0000256" key="7">
    <source>
        <dbReference type="ARBA" id="ARBA00022833"/>
    </source>
</evidence>
<comment type="function">
    <text evidence="8">Zinc phosphodiesterase, which displays some tRNA 3'-processing endonuclease activity. Probably involved in tRNA maturation, by removing a 3'-trailer from precursor tRNA.</text>
</comment>
<dbReference type="InterPro" id="IPR013471">
    <property type="entry name" value="RNase_Z/BN"/>
</dbReference>
<keyword evidence="6 8" id="KW-0378">Hydrolase</keyword>
<evidence type="ECO:0000256" key="6">
    <source>
        <dbReference type="ARBA" id="ARBA00022801"/>
    </source>
</evidence>
<dbReference type="GO" id="GO:0008270">
    <property type="term" value="F:zinc ion binding"/>
    <property type="evidence" value="ECO:0007669"/>
    <property type="project" value="UniProtKB-UniRule"/>
</dbReference>
<dbReference type="GO" id="GO:0042781">
    <property type="term" value="F:3'-tRNA processing endoribonuclease activity"/>
    <property type="evidence" value="ECO:0007669"/>
    <property type="project" value="UniProtKB-UniRule"/>
</dbReference>
<sequence>MNFEVFSIGTSGMMPLPGRFLTSALVRREGEMFLFDCGEGTQVSLKLLSLSWKRISRIFISHMHADHVTGLPGLLMLSSQVDRSEPLTIYGPQRLGEYIDSSRRILDMYINYPIIFQSVEEGVVYEDDALCVNAFMLRHTKLCYGYSLVEKPRPGEFSVEKALAHKVPRGPLWSALQHGQSVLNEDGQLVEPSMVLGQKREGRKFTYITDTQYFPELADYAHDSDILFCEGMFDSSLEADAAEKKHMTAAQAAMVAKDAHAAKLCLQHYSPRYSDRELRLLLEEAKAIFPETVLTRDRMSFVVPLKN</sequence>
<keyword evidence="5 8" id="KW-0255">Endonuclease</keyword>
<comment type="subunit">
    <text evidence="1 8">Homodimer.</text>
</comment>
<dbReference type="InterPro" id="IPR001279">
    <property type="entry name" value="Metallo-B-lactamas"/>
</dbReference>
<name>A0A9D9E8T0_9SPIR</name>
<protein>
    <recommendedName>
        <fullName evidence="8">Ribonuclease Z</fullName>
        <shortName evidence="8">RNase Z</shortName>
        <ecNumber evidence="8">3.1.26.11</ecNumber>
    </recommendedName>
    <alternativeName>
        <fullName evidence="8">tRNA 3 endonuclease</fullName>
    </alternativeName>
    <alternativeName>
        <fullName evidence="8">tRNase Z</fullName>
    </alternativeName>
</protein>
<evidence type="ECO:0000256" key="1">
    <source>
        <dbReference type="ARBA" id="ARBA00011738"/>
    </source>
</evidence>
<feature type="active site" description="Proton acceptor" evidence="8">
    <location>
        <position position="66"/>
    </location>
</feature>
<evidence type="ECO:0000256" key="8">
    <source>
        <dbReference type="HAMAP-Rule" id="MF_01818"/>
    </source>
</evidence>
<reference evidence="10" key="1">
    <citation type="submission" date="2020-10" db="EMBL/GenBank/DDBJ databases">
        <authorList>
            <person name="Gilroy R."/>
        </authorList>
    </citation>
    <scope>NUCLEOTIDE SEQUENCE</scope>
    <source>
        <strain evidence="10">11167</strain>
    </source>
</reference>
<dbReference type="Pfam" id="PF23023">
    <property type="entry name" value="Anti-Pycsar_Apyc1"/>
    <property type="match status" value="1"/>
</dbReference>
<evidence type="ECO:0000256" key="4">
    <source>
        <dbReference type="ARBA" id="ARBA00022723"/>
    </source>
</evidence>
<feature type="binding site" evidence="8">
    <location>
        <position position="62"/>
    </location>
    <ligand>
        <name>Zn(2+)</name>
        <dbReference type="ChEBI" id="CHEBI:29105"/>
        <label>1</label>
        <note>catalytic</note>
    </ligand>
</feature>
<dbReference type="PANTHER" id="PTHR46018">
    <property type="entry name" value="ZINC PHOSPHODIESTERASE ELAC PROTEIN 1"/>
    <property type="match status" value="1"/>
</dbReference>
<feature type="binding site" evidence="8">
    <location>
        <position position="210"/>
    </location>
    <ligand>
        <name>Zn(2+)</name>
        <dbReference type="ChEBI" id="CHEBI:29105"/>
        <label>2</label>
        <note>catalytic</note>
    </ligand>
</feature>
<feature type="domain" description="Metallo-beta-lactamase" evidence="9">
    <location>
        <begin position="196"/>
        <end position="269"/>
    </location>
</feature>
<accession>A0A9D9E8T0</accession>
<dbReference type="AlphaFoldDB" id="A0A9D9E8T0"/>
<dbReference type="Proteomes" id="UP000823633">
    <property type="component" value="Unassembled WGS sequence"/>
</dbReference>
<dbReference type="HAMAP" id="MF_01818">
    <property type="entry name" value="RNase_Z_BN"/>
    <property type="match status" value="1"/>
</dbReference>
<dbReference type="Gene3D" id="3.60.15.10">
    <property type="entry name" value="Ribonuclease Z/Hydroxyacylglutathione hydrolase-like"/>
    <property type="match status" value="1"/>
</dbReference>
<keyword evidence="4 8" id="KW-0479">Metal-binding</keyword>
<keyword evidence="7 8" id="KW-0862">Zinc</keyword>
<reference evidence="10" key="2">
    <citation type="journal article" date="2021" name="PeerJ">
        <title>Extensive microbial diversity within the chicken gut microbiome revealed by metagenomics and culture.</title>
        <authorList>
            <person name="Gilroy R."/>
            <person name="Ravi A."/>
            <person name="Getino M."/>
            <person name="Pursley I."/>
            <person name="Horton D.L."/>
            <person name="Alikhan N.F."/>
            <person name="Baker D."/>
            <person name="Gharbi K."/>
            <person name="Hall N."/>
            <person name="Watson M."/>
            <person name="Adriaenssens E.M."/>
            <person name="Foster-Nyarko E."/>
            <person name="Jarju S."/>
            <person name="Secka A."/>
            <person name="Antonio M."/>
            <person name="Oren A."/>
            <person name="Chaudhuri R.R."/>
            <person name="La Ragione R."/>
            <person name="Hildebrand F."/>
            <person name="Pallen M.J."/>
        </authorList>
    </citation>
    <scope>NUCLEOTIDE SEQUENCE</scope>
    <source>
        <strain evidence="10">11167</strain>
    </source>
</reference>
<comment type="caution">
    <text evidence="10">The sequence shown here is derived from an EMBL/GenBank/DDBJ whole genome shotgun (WGS) entry which is preliminary data.</text>
</comment>
<proteinExistence type="inferred from homology"/>
<dbReference type="EC" id="3.1.26.11" evidence="8"/>
<evidence type="ECO:0000256" key="3">
    <source>
        <dbReference type="ARBA" id="ARBA00022722"/>
    </source>
</evidence>
<evidence type="ECO:0000313" key="11">
    <source>
        <dbReference type="Proteomes" id="UP000823633"/>
    </source>
</evidence>
<organism evidence="10 11">
    <name type="scientific">Candidatus Aphodenecus pullistercoris</name>
    <dbReference type="NCBI Taxonomy" id="2840669"/>
    <lineage>
        <taxon>Bacteria</taxon>
        <taxon>Pseudomonadati</taxon>
        <taxon>Spirochaetota</taxon>
        <taxon>Spirochaetia</taxon>
        <taxon>Spirochaetales</taxon>
        <taxon>Candidatus Aphodenecus</taxon>
    </lineage>
</organism>
<feature type="binding site" evidence="8">
    <location>
        <position position="67"/>
    </location>
    <ligand>
        <name>Zn(2+)</name>
        <dbReference type="ChEBI" id="CHEBI:29105"/>
        <label>2</label>
        <note>catalytic</note>
    </ligand>
</feature>
<evidence type="ECO:0000259" key="9">
    <source>
        <dbReference type="Pfam" id="PF12706"/>
    </source>
</evidence>
<keyword evidence="2 8" id="KW-0819">tRNA processing</keyword>
<dbReference type="PANTHER" id="PTHR46018:SF2">
    <property type="entry name" value="ZINC PHOSPHODIESTERASE ELAC PROTEIN 1"/>
    <property type="match status" value="1"/>
</dbReference>
<feature type="binding site" evidence="8">
    <location>
        <position position="66"/>
    </location>
    <ligand>
        <name>Zn(2+)</name>
        <dbReference type="ChEBI" id="CHEBI:29105"/>
        <label>2</label>
        <note>catalytic</note>
    </ligand>
</feature>
<dbReference type="NCBIfam" id="NF000801">
    <property type="entry name" value="PRK00055.1-3"/>
    <property type="match status" value="1"/>
</dbReference>
<dbReference type="NCBIfam" id="TIGR02651">
    <property type="entry name" value="RNase_Z"/>
    <property type="match status" value="1"/>
</dbReference>
<dbReference type="CDD" id="cd07717">
    <property type="entry name" value="RNaseZ_ZiPD-like_MBL-fold"/>
    <property type="match status" value="1"/>
</dbReference>
<feature type="binding site" evidence="8">
    <location>
        <position position="64"/>
    </location>
    <ligand>
        <name>Zn(2+)</name>
        <dbReference type="ChEBI" id="CHEBI:29105"/>
        <label>1</label>
        <note>catalytic</note>
    </ligand>
</feature>
<comment type="catalytic activity">
    <reaction evidence="8">
        <text>Endonucleolytic cleavage of RNA, removing extra 3' nucleotides from tRNA precursor, generating 3' termini of tRNAs. A 3'-hydroxy group is left at the tRNA terminus and a 5'-phosphoryl group is left at the trailer molecule.</text>
        <dbReference type="EC" id="3.1.26.11"/>
    </reaction>
</comment>
<dbReference type="EMBL" id="JADIMU010000020">
    <property type="protein sequence ID" value="MBO8442747.1"/>
    <property type="molecule type" value="Genomic_DNA"/>
</dbReference>
<dbReference type="Pfam" id="PF12706">
    <property type="entry name" value="Lactamase_B_2"/>
    <property type="match status" value="1"/>
</dbReference>
<feature type="binding site" evidence="8">
    <location>
        <position position="139"/>
    </location>
    <ligand>
        <name>Zn(2+)</name>
        <dbReference type="ChEBI" id="CHEBI:29105"/>
        <label>1</label>
        <note>catalytic</note>
    </ligand>
</feature>
<gene>
    <name evidence="8" type="primary">rnz</name>
    <name evidence="10" type="ORF">IAC42_03180</name>
</gene>
<keyword evidence="3 8" id="KW-0540">Nuclease</keyword>
<evidence type="ECO:0000313" key="10">
    <source>
        <dbReference type="EMBL" id="MBO8442747.1"/>
    </source>
</evidence>
<feature type="binding site" evidence="8">
    <location>
        <position position="210"/>
    </location>
    <ligand>
        <name>Zn(2+)</name>
        <dbReference type="ChEBI" id="CHEBI:29105"/>
        <label>1</label>
        <note>catalytic</note>
    </ligand>
</feature>
<dbReference type="SUPFAM" id="SSF56281">
    <property type="entry name" value="Metallo-hydrolase/oxidoreductase"/>
    <property type="match status" value="1"/>
</dbReference>
<evidence type="ECO:0000256" key="2">
    <source>
        <dbReference type="ARBA" id="ARBA00022694"/>
    </source>
</evidence>
<dbReference type="InterPro" id="IPR036866">
    <property type="entry name" value="RibonucZ/Hydroxyglut_hydro"/>
</dbReference>
<evidence type="ECO:0000256" key="5">
    <source>
        <dbReference type="ARBA" id="ARBA00022759"/>
    </source>
</evidence>
<comment type="cofactor">
    <cofactor evidence="8">
        <name>Zn(2+)</name>
        <dbReference type="ChEBI" id="CHEBI:29105"/>
    </cofactor>
    <text evidence="8">Binds 2 Zn(2+) ions.</text>
</comment>